<dbReference type="EMBL" id="SRLO01010688">
    <property type="protein sequence ID" value="TNN26230.1"/>
    <property type="molecule type" value="Genomic_DNA"/>
</dbReference>
<feature type="compositionally biased region" description="Polar residues" evidence="1">
    <location>
        <begin position="35"/>
        <end position="46"/>
    </location>
</feature>
<gene>
    <name evidence="2" type="ORF">EYF80_063633</name>
</gene>
<keyword evidence="3" id="KW-1185">Reference proteome</keyword>
<name>A0A4Z2ECD4_9TELE</name>
<proteinExistence type="predicted"/>
<dbReference type="Proteomes" id="UP000314294">
    <property type="component" value="Unassembled WGS sequence"/>
</dbReference>
<feature type="compositionally biased region" description="Polar residues" evidence="1">
    <location>
        <begin position="1"/>
        <end position="14"/>
    </location>
</feature>
<organism evidence="2 3">
    <name type="scientific">Liparis tanakae</name>
    <name type="common">Tanaka's snailfish</name>
    <dbReference type="NCBI Taxonomy" id="230148"/>
    <lineage>
        <taxon>Eukaryota</taxon>
        <taxon>Metazoa</taxon>
        <taxon>Chordata</taxon>
        <taxon>Craniata</taxon>
        <taxon>Vertebrata</taxon>
        <taxon>Euteleostomi</taxon>
        <taxon>Actinopterygii</taxon>
        <taxon>Neopterygii</taxon>
        <taxon>Teleostei</taxon>
        <taxon>Neoteleostei</taxon>
        <taxon>Acanthomorphata</taxon>
        <taxon>Eupercaria</taxon>
        <taxon>Perciformes</taxon>
        <taxon>Cottioidei</taxon>
        <taxon>Cottales</taxon>
        <taxon>Liparidae</taxon>
        <taxon>Liparis</taxon>
    </lineage>
</organism>
<dbReference type="AlphaFoldDB" id="A0A4Z2ECD4"/>
<evidence type="ECO:0000313" key="3">
    <source>
        <dbReference type="Proteomes" id="UP000314294"/>
    </source>
</evidence>
<evidence type="ECO:0000256" key="1">
    <source>
        <dbReference type="SAM" id="MobiDB-lite"/>
    </source>
</evidence>
<feature type="region of interest" description="Disordered" evidence="1">
    <location>
        <begin position="1"/>
        <end position="46"/>
    </location>
</feature>
<sequence length="46" mass="4726">MQTASAPSTGSSHNPPKLQAPNPPSCSPRTRRTMEVSSGTENGSSV</sequence>
<protein>
    <submittedName>
        <fullName evidence="2">Uncharacterized protein</fullName>
    </submittedName>
</protein>
<evidence type="ECO:0000313" key="2">
    <source>
        <dbReference type="EMBL" id="TNN26230.1"/>
    </source>
</evidence>
<accession>A0A4Z2ECD4</accession>
<comment type="caution">
    <text evidence="2">The sequence shown here is derived from an EMBL/GenBank/DDBJ whole genome shotgun (WGS) entry which is preliminary data.</text>
</comment>
<reference evidence="2 3" key="1">
    <citation type="submission" date="2019-03" db="EMBL/GenBank/DDBJ databases">
        <title>First draft genome of Liparis tanakae, snailfish: a comprehensive survey of snailfish specific genes.</title>
        <authorList>
            <person name="Kim W."/>
            <person name="Song I."/>
            <person name="Jeong J.-H."/>
            <person name="Kim D."/>
            <person name="Kim S."/>
            <person name="Ryu S."/>
            <person name="Song J.Y."/>
            <person name="Lee S.K."/>
        </authorList>
    </citation>
    <scope>NUCLEOTIDE SEQUENCE [LARGE SCALE GENOMIC DNA]</scope>
    <source>
        <tissue evidence="2">Muscle</tissue>
    </source>
</reference>